<proteinExistence type="predicted"/>
<keyword evidence="7" id="KW-0732">Signal</keyword>
<dbReference type="GO" id="GO:0046982">
    <property type="term" value="F:protein heterodimerization activity"/>
    <property type="evidence" value="ECO:0007669"/>
    <property type="project" value="InterPro"/>
</dbReference>
<comment type="caution">
    <text evidence="9">The sequence shown here is derived from an EMBL/GenBank/DDBJ whole genome shotgun (WGS) entry which is preliminary data.</text>
</comment>
<evidence type="ECO:0000256" key="2">
    <source>
        <dbReference type="ARBA" id="ARBA00023242"/>
    </source>
</evidence>
<dbReference type="InterPro" id="IPR003958">
    <property type="entry name" value="CBFA_NFYB_domain"/>
</dbReference>
<reference evidence="9 10" key="1">
    <citation type="submission" date="2018-04" db="EMBL/GenBank/DDBJ databases">
        <authorList>
            <person name="Zhang X."/>
            <person name="Yuan J."/>
            <person name="Li F."/>
            <person name="Xiang J."/>
        </authorList>
    </citation>
    <scope>NUCLEOTIDE SEQUENCE [LARGE SCALE GENOMIC DNA]</scope>
    <source>
        <tissue evidence="9">Muscle</tissue>
    </source>
</reference>
<evidence type="ECO:0000256" key="5">
    <source>
        <dbReference type="SAM" id="MobiDB-lite"/>
    </source>
</evidence>
<feature type="transmembrane region" description="Helical" evidence="6">
    <location>
        <begin position="851"/>
        <end position="872"/>
    </location>
</feature>
<dbReference type="GO" id="GO:0008622">
    <property type="term" value="C:epsilon DNA polymerase complex"/>
    <property type="evidence" value="ECO:0007669"/>
    <property type="project" value="TreeGrafter"/>
</dbReference>
<feature type="coiled-coil region" evidence="4">
    <location>
        <begin position="178"/>
        <end position="286"/>
    </location>
</feature>
<dbReference type="Proteomes" id="UP000283509">
    <property type="component" value="Unassembled WGS sequence"/>
</dbReference>
<dbReference type="SUPFAM" id="SSF47113">
    <property type="entry name" value="Histone-fold"/>
    <property type="match status" value="1"/>
</dbReference>
<dbReference type="GO" id="GO:0031490">
    <property type="term" value="F:chromatin DNA binding"/>
    <property type="evidence" value="ECO:0007669"/>
    <property type="project" value="TreeGrafter"/>
</dbReference>
<dbReference type="EMBL" id="QCYY01001142">
    <property type="protein sequence ID" value="ROT80217.1"/>
    <property type="molecule type" value="Genomic_DNA"/>
</dbReference>
<feature type="transmembrane region" description="Helical" evidence="6">
    <location>
        <begin position="811"/>
        <end position="831"/>
    </location>
</feature>
<dbReference type="CDD" id="cd22928">
    <property type="entry name" value="HFD_POLE3_DPB4"/>
    <property type="match status" value="1"/>
</dbReference>
<dbReference type="GO" id="GO:0031507">
    <property type="term" value="P:heterochromatin formation"/>
    <property type="evidence" value="ECO:0007669"/>
    <property type="project" value="TreeGrafter"/>
</dbReference>
<keyword evidence="6" id="KW-0472">Membrane</keyword>
<feature type="region of interest" description="Disordered" evidence="5">
    <location>
        <begin position="460"/>
        <end position="533"/>
    </location>
</feature>
<keyword evidence="6" id="KW-0812">Transmembrane</keyword>
<dbReference type="Gene3D" id="1.10.20.10">
    <property type="entry name" value="Histone, subunit A"/>
    <property type="match status" value="1"/>
</dbReference>
<dbReference type="OrthoDB" id="6349213at2759"/>
<dbReference type="InterPro" id="IPR009072">
    <property type="entry name" value="Histone-fold"/>
</dbReference>
<organism evidence="9 10">
    <name type="scientific">Penaeus vannamei</name>
    <name type="common">Whiteleg shrimp</name>
    <name type="synonym">Litopenaeus vannamei</name>
    <dbReference type="NCBI Taxonomy" id="6689"/>
    <lineage>
        <taxon>Eukaryota</taxon>
        <taxon>Metazoa</taxon>
        <taxon>Ecdysozoa</taxon>
        <taxon>Arthropoda</taxon>
        <taxon>Crustacea</taxon>
        <taxon>Multicrustacea</taxon>
        <taxon>Malacostraca</taxon>
        <taxon>Eumalacostraca</taxon>
        <taxon>Eucarida</taxon>
        <taxon>Decapoda</taxon>
        <taxon>Dendrobranchiata</taxon>
        <taxon>Penaeoidea</taxon>
        <taxon>Penaeidae</taxon>
        <taxon>Penaeus</taxon>
    </lineage>
</organism>
<evidence type="ECO:0000256" key="3">
    <source>
        <dbReference type="ARBA" id="ARBA00039793"/>
    </source>
</evidence>
<evidence type="ECO:0000256" key="6">
    <source>
        <dbReference type="SAM" id="Phobius"/>
    </source>
</evidence>
<name>A0A3R7N8M6_PENVA</name>
<accession>A0A3R7N8M6</accession>
<feature type="chain" id="PRO_5018538829" description="DNA polymerase epsilon subunit 3" evidence="7">
    <location>
        <begin position="18"/>
        <end position="966"/>
    </location>
</feature>
<gene>
    <name evidence="9" type="ORF">C7M84_001068</name>
</gene>
<dbReference type="PANTHER" id="PTHR46172:SF1">
    <property type="entry name" value="DNA POLYMERASE EPSILON SUBUNIT 3"/>
    <property type="match status" value="1"/>
</dbReference>
<feature type="compositionally biased region" description="Basic and acidic residues" evidence="5">
    <location>
        <begin position="498"/>
        <end position="508"/>
    </location>
</feature>
<dbReference type="STRING" id="6689.A0A3R7N8M6"/>
<evidence type="ECO:0000313" key="10">
    <source>
        <dbReference type="Proteomes" id="UP000283509"/>
    </source>
</evidence>
<comment type="subcellular location">
    <subcellularLocation>
        <location evidence="1">Nucleus</location>
    </subcellularLocation>
</comment>
<dbReference type="GO" id="GO:0006974">
    <property type="term" value="P:DNA damage response"/>
    <property type="evidence" value="ECO:0007669"/>
    <property type="project" value="TreeGrafter"/>
</dbReference>
<evidence type="ECO:0000256" key="4">
    <source>
        <dbReference type="SAM" id="Coils"/>
    </source>
</evidence>
<feature type="signal peptide" evidence="7">
    <location>
        <begin position="1"/>
        <end position="17"/>
    </location>
</feature>
<dbReference type="GO" id="GO:0006272">
    <property type="term" value="P:leading strand elongation"/>
    <property type="evidence" value="ECO:0007669"/>
    <property type="project" value="TreeGrafter"/>
</dbReference>
<reference evidence="9 10" key="2">
    <citation type="submission" date="2019-01" db="EMBL/GenBank/DDBJ databases">
        <title>The decoding of complex shrimp genome reveals the adaptation for benthos swimmer, frequently molting mechanism and breeding impact on genome.</title>
        <authorList>
            <person name="Sun Y."/>
            <person name="Gao Y."/>
            <person name="Yu Y."/>
        </authorList>
    </citation>
    <scope>NUCLEOTIDE SEQUENCE [LARGE SCALE GENOMIC DNA]</scope>
    <source>
        <tissue evidence="9">Muscle</tissue>
    </source>
</reference>
<sequence length="966" mass="107483">MLLQAPVFAVLLVAVRGRVLYGDGLPGEECEMGGGVKGYCEEVGACLRDGGVAKREGVLQLCRGVRRDVYVCCRKPVEVARELCESWADLWRQEDGRCVTEKPLIVGGEDANPGEFPHTMTELKAVIDSQQIEISQMKDHTDLLEAQLKEAQEKLDMCNVSIHEQSADEATATMQSQIMTLTCEKQDLETQVSSLNAQVKTTTHKLSQAEKAVARLEAEVEEKECQCTSYYNALEHNKEEMMELKMEIESLRLAETDPAKKGNSLFAEVEDQRQAMEKKLLSYKTNYNIVKKQYDLKTEQINKMKLQLASLLSLNSSKADTEYLNHLEESLALARTQLADSGKRCRDLEAQLSAVVNPQMESGEGEENKETFFKGMYLESQQKLADLEQELQSARFDKVALSDRILQLQRKLRQAEVTRDASNSEAIRLRVKLEEMAIKKGEKMDRESKNPKQIVEKIPGFQPASKQPEETQQPPQPPAAEESMPLKEKLIDRNTLQEVDKETVKTEREAEENEDAENVAPTQEPEMKKKSKKSVRMMETVAVQECDGQVQEAQIKKEDGLAKAERKKKVLRKLEAPVVKVGNGGQPNEFIEKYRLYEPVLKSEAGNQHLFTFCVEAGRTFAKGVNFSSFSFWFSLIFYTMAERPEDLNLPNAVITRIIKDSLPDGVAVAKEARSAIAKAASVFVLYTTSTANSLAQKNKKKTVSAQDVFNAMKEMEFEKFIEPLQESLEVHRKSQQNKKEQKEAKAKAKKAEEEKTPDMPEEESSELLPSLSLSSLSLVCSLCSLVSRLSSLISLLSLSSLSSRLSLLPLYFLFSLFLSFLSLISLFFSSSSPFLPVFSLFSLNSLSSSHLSRLLFFISLSLLSPLSLSALRSRLSLSSPLSQVSPPSSLSLSLSLLSPSLLLPSPLLPALSSPRLSPLISLLSLSHLPLSASLSLLSLSLAPLSLSLSLSSSRSLLALPLSPRD</sequence>
<feature type="region of interest" description="Disordered" evidence="5">
    <location>
        <begin position="732"/>
        <end position="764"/>
    </location>
</feature>
<dbReference type="GO" id="GO:0008623">
    <property type="term" value="C:CHRAC"/>
    <property type="evidence" value="ECO:0007669"/>
    <property type="project" value="TreeGrafter"/>
</dbReference>
<dbReference type="InterPro" id="IPR051377">
    <property type="entry name" value="DNA_Pol-Epsilon_Subunit"/>
</dbReference>
<dbReference type="Pfam" id="PF00808">
    <property type="entry name" value="CBFD_NFYB_HMF"/>
    <property type="match status" value="1"/>
</dbReference>
<evidence type="ECO:0000256" key="7">
    <source>
        <dbReference type="SAM" id="SignalP"/>
    </source>
</evidence>
<keyword evidence="2" id="KW-0539">Nucleus</keyword>
<protein>
    <recommendedName>
        <fullName evidence="3">DNA polymerase epsilon subunit 3</fullName>
    </recommendedName>
</protein>
<dbReference type="AlphaFoldDB" id="A0A3R7N8M6"/>
<evidence type="ECO:0000313" key="9">
    <source>
        <dbReference type="EMBL" id="ROT80217.1"/>
    </source>
</evidence>
<feature type="compositionally biased region" description="Basic and acidic residues" evidence="5">
    <location>
        <begin position="732"/>
        <end position="759"/>
    </location>
</feature>
<feature type="domain" description="Transcription factor CBF/NF-Y/archaeal histone" evidence="8">
    <location>
        <begin position="649"/>
        <end position="713"/>
    </location>
</feature>
<dbReference type="PANTHER" id="PTHR46172">
    <property type="entry name" value="DNA POLYMERASE EPSILON SUBUNIT 3"/>
    <property type="match status" value="1"/>
</dbReference>
<feature type="transmembrane region" description="Helical" evidence="6">
    <location>
        <begin position="777"/>
        <end position="799"/>
    </location>
</feature>
<keyword evidence="6" id="KW-1133">Transmembrane helix</keyword>
<feature type="coiled-coil region" evidence="4">
    <location>
        <begin position="377"/>
        <end position="425"/>
    </location>
</feature>
<evidence type="ECO:0000256" key="1">
    <source>
        <dbReference type="ARBA" id="ARBA00004123"/>
    </source>
</evidence>
<dbReference type="Gene3D" id="1.10.287.1490">
    <property type="match status" value="1"/>
</dbReference>
<keyword evidence="4" id="KW-0175">Coiled coil</keyword>
<keyword evidence="10" id="KW-1185">Reference proteome</keyword>
<evidence type="ECO:0000259" key="8">
    <source>
        <dbReference type="Pfam" id="PF00808"/>
    </source>
</evidence>